<dbReference type="OrthoDB" id="27073at2759"/>
<dbReference type="InterPro" id="IPR036390">
    <property type="entry name" value="WH_DNA-bd_sf"/>
</dbReference>
<dbReference type="FunFam" id="1.20.1310.10:FF:000036">
    <property type="entry name" value="SCF ubiquitin ligase subunit CulC, putative"/>
    <property type="match status" value="1"/>
</dbReference>
<dbReference type="InterPro" id="IPR016157">
    <property type="entry name" value="Cullin_CS"/>
</dbReference>
<evidence type="ECO:0000256" key="1">
    <source>
        <dbReference type="ARBA" id="ARBA00006019"/>
    </source>
</evidence>
<keyword evidence="2" id="KW-1017">Isopeptide bond</keyword>
<dbReference type="InterPro" id="IPR019559">
    <property type="entry name" value="Cullin_neddylation_domain"/>
</dbReference>
<dbReference type="InterPro" id="IPR016158">
    <property type="entry name" value="Cullin_homology"/>
</dbReference>
<dbReference type="SMART" id="SM00182">
    <property type="entry name" value="CULLIN"/>
    <property type="match status" value="1"/>
</dbReference>
<comment type="caution">
    <text evidence="8">The sequence shown here is derived from an EMBL/GenBank/DDBJ whole genome shotgun (WGS) entry which is preliminary data.</text>
</comment>
<dbReference type="GO" id="GO:0031625">
    <property type="term" value="F:ubiquitin protein ligase binding"/>
    <property type="evidence" value="ECO:0007669"/>
    <property type="project" value="InterPro"/>
</dbReference>
<dbReference type="Gene3D" id="3.30.230.130">
    <property type="entry name" value="Cullin, Chain C, Domain 2"/>
    <property type="match status" value="1"/>
</dbReference>
<feature type="region of interest" description="Disordered" evidence="6">
    <location>
        <begin position="389"/>
        <end position="417"/>
    </location>
</feature>
<evidence type="ECO:0000256" key="5">
    <source>
        <dbReference type="RuleBase" id="RU003829"/>
    </source>
</evidence>
<protein>
    <recommendedName>
        <fullName evidence="7">Cullin family profile domain-containing protein</fullName>
    </recommendedName>
</protein>
<dbReference type="PROSITE" id="PS01256">
    <property type="entry name" value="CULLIN_1"/>
    <property type="match status" value="1"/>
</dbReference>
<sequence length="850" mass="97319">MATTSLGSQFDISKAVSNHHTIVMAAMRARHKIRAPRRIVAAAPTEDFDTLWNVLSSSLTEIHTKNASTLSFEELYRNAYRMVLMMRGDDLYERVKSLEENWLRNHVQKQVTESILPILVRAQNPQSLTDVQDQSNERRAAGERFLAVVKEAWSDHLLCMGMITDVLMYMDRITAADRTKPSILVVSMALFRDHVLRAPVRSGSDITVAQIFESTVLFMIQLEREGHIIDRPLIRNCMYMLEGLYETVAEEESSTLYLATFEPAFLSTSRDFYKEEGARLLEVGDAATFCRVASQRISEEHERCHYTLVAQTEPKIGEVLNEELIRKNIEEVVRLEGTGVRHMLDQNQLDGLRTVYTLNSRVDEKKSALTSQVSKRIVELGMEINTSSIAAPQAPASAEKDAGSEKKEKGKEKEKAVNPQTASAIKWVDDILALKRQFDNVWEKSFQSDQNLHKSIEDSFEEFINKNTRSSEYLSLFFDENLKKGIKGKTEDEVDALLDNGITLLRYIKDKDLFETYYKKHLARRLLLKRSASMDAERQMISKMKMEVGNQFTQRIEAMFKDMTVSEDLSASYKEHIRRSGDPDKKPIDLDVHVLTSTMWPMEAMAKARNGQVQLPCIFPREIENLKQSFEKFYLDKHSGRKISWQAGMGSADIRATFQRSNGKTLRYELNVSTYMLVILLLFNDVPDGESLTFEEIQEHTCIPEYDLIRNLQSLAVAPKTRILKKEPMSKDVKPTDRFSFNNDFQSAFMKVRIGVVAGGANKVENQDQRKETEKKMNDERGGSIEAAIVRIMKQRKKLGHVGLMNEVLTQLSARFVPDVNMVKKRIESLIDREYLERLEDEPATYGYIA</sequence>
<keyword evidence="3" id="KW-0832">Ubl conjugation</keyword>
<dbReference type="Pfam" id="PF10557">
    <property type="entry name" value="Cullin_Nedd8"/>
    <property type="match status" value="1"/>
</dbReference>
<dbReference type="FunFam" id="1.10.10.10:FF:000014">
    <property type="entry name" value="Cullin 1"/>
    <property type="match status" value="1"/>
</dbReference>
<dbReference type="InterPro" id="IPR036317">
    <property type="entry name" value="Cullin_homology_sf"/>
</dbReference>
<dbReference type="GeneID" id="81438060"/>
<dbReference type="GO" id="GO:0006511">
    <property type="term" value="P:ubiquitin-dependent protein catabolic process"/>
    <property type="evidence" value="ECO:0007669"/>
    <property type="project" value="InterPro"/>
</dbReference>
<dbReference type="PROSITE" id="PS50069">
    <property type="entry name" value="CULLIN_2"/>
    <property type="match status" value="1"/>
</dbReference>
<feature type="compositionally biased region" description="Basic and acidic residues" evidence="6">
    <location>
        <begin position="398"/>
        <end position="416"/>
    </location>
</feature>
<dbReference type="PANTHER" id="PTHR11932">
    <property type="entry name" value="CULLIN"/>
    <property type="match status" value="1"/>
</dbReference>
<dbReference type="SMART" id="SM00884">
    <property type="entry name" value="Cullin_Nedd8"/>
    <property type="match status" value="1"/>
</dbReference>
<dbReference type="FunFam" id="1.20.1310.10:FF:000001">
    <property type="entry name" value="Cullin 3"/>
    <property type="match status" value="1"/>
</dbReference>
<comment type="similarity">
    <text evidence="1 4 5">Belongs to the cullin family.</text>
</comment>
<evidence type="ECO:0000256" key="4">
    <source>
        <dbReference type="PROSITE-ProRule" id="PRU00330"/>
    </source>
</evidence>
<dbReference type="FunFam" id="1.20.1310.10:FF:000002">
    <property type="entry name" value="cullin-3 isoform X1"/>
    <property type="match status" value="1"/>
</dbReference>
<dbReference type="SUPFAM" id="SSF46785">
    <property type="entry name" value="Winged helix' DNA-binding domain"/>
    <property type="match status" value="1"/>
</dbReference>
<gene>
    <name evidence="8" type="ORF">N7496_005952</name>
</gene>
<dbReference type="Proteomes" id="UP001147782">
    <property type="component" value="Unassembled WGS sequence"/>
</dbReference>
<feature type="domain" description="Cullin family profile" evidence="7">
    <location>
        <begin position="469"/>
        <end position="716"/>
    </location>
</feature>
<evidence type="ECO:0000256" key="3">
    <source>
        <dbReference type="ARBA" id="ARBA00022843"/>
    </source>
</evidence>
<dbReference type="Pfam" id="PF26557">
    <property type="entry name" value="Cullin_AB"/>
    <property type="match status" value="1"/>
</dbReference>
<evidence type="ECO:0000313" key="9">
    <source>
        <dbReference type="Proteomes" id="UP001147782"/>
    </source>
</evidence>
<evidence type="ECO:0000259" key="7">
    <source>
        <dbReference type="PROSITE" id="PS50069"/>
    </source>
</evidence>
<dbReference type="SUPFAM" id="SSF74788">
    <property type="entry name" value="Cullin repeat-like"/>
    <property type="match status" value="1"/>
</dbReference>
<evidence type="ECO:0000256" key="6">
    <source>
        <dbReference type="SAM" id="MobiDB-lite"/>
    </source>
</evidence>
<dbReference type="RefSeq" id="XP_056554294.1">
    <property type="nucleotide sequence ID" value="XM_056698881.1"/>
</dbReference>
<dbReference type="InterPro" id="IPR059120">
    <property type="entry name" value="Cullin-like_AB"/>
</dbReference>
<dbReference type="EMBL" id="JAPZBS010000005">
    <property type="protein sequence ID" value="KAJ5369860.1"/>
    <property type="molecule type" value="Genomic_DNA"/>
</dbReference>
<dbReference type="Pfam" id="PF00888">
    <property type="entry name" value="Cullin"/>
    <property type="match status" value="1"/>
</dbReference>
<reference evidence="8" key="1">
    <citation type="submission" date="2022-11" db="EMBL/GenBank/DDBJ databases">
        <authorList>
            <person name="Petersen C."/>
        </authorList>
    </citation>
    <scope>NUCLEOTIDE SEQUENCE</scope>
    <source>
        <strain evidence="8">IBT 29864</strain>
    </source>
</reference>
<dbReference type="AlphaFoldDB" id="A0A9W9S0V7"/>
<accession>A0A9W9S0V7</accession>
<dbReference type="Gene3D" id="1.20.1310.10">
    <property type="entry name" value="Cullin Repeats"/>
    <property type="match status" value="4"/>
</dbReference>
<evidence type="ECO:0000313" key="8">
    <source>
        <dbReference type="EMBL" id="KAJ5369860.1"/>
    </source>
</evidence>
<dbReference type="InterPro" id="IPR001373">
    <property type="entry name" value="Cullin_N"/>
</dbReference>
<keyword evidence="9" id="KW-1185">Reference proteome</keyword>
<dbReference type="FunFam" id="3.30.230.130:FF:000011">
    <property type="entry name" value="SCF ubiquitin ligase subunit CulC, putative"/>
    <property type="match status" value="1"/>
</dbReference>
<dbReference type="InterPro" id="IPR016159">
    <property type="entry name" value="Cullin_repeat-like_dom_sf"/>
</dbReference>
<dbReference type="InterPro" id="IPR036388">
    <property type="entry name" value="WH-like_DNA-bd_sf"/>
</dbReference>
<reference evidence="8" key="2">
    <citation type="journal article" date="2023" name="IMA Fungus">
        <title>Comparative genomic study of the Penicillium genus elucidates a diverse pangenome and 15 lateral gene transfer events.</title>
        <authorList>
            <person name="Petersen C."/>
            <person name="Sorensen T."/>
            <person name="Nielsen M.R."/>
            <person name="Sondergaard T.E."/>
            <person name="Sorensen J.L."/>
            <person name="Fitzpatrick D.A."/>
            <person name="Frisvad J.C."/>
            <person name="Nielsen K.L."/>
        </authorList>
    </citation>
    <scope>NUCLEOTIDE SEQUENCE</scope>
    <source>
        <strain evidence="8">IBT 29864</strain>
    </source>
</reference>
<dbReference type="Gene3D" id="1.10.10.10">
    <property type="entry name" value="Winged helix-like DNA-binding domain superfamily/Winged helix DNA-binding domain"/>
    <property type="match status" value="1"/>
</dbReference>
<name>A0A9W9S0V7_9EURO</name>
<dbReference type="GO" id="GO:0031461">
    <property type="term" value="C:cullin-RING ubiquitin ligase complex"/>
    <property type="evidence" value="ECO:0007669"/>
    <property type="project" value="InterPro"/>
</dbReference>
<dbReference type="InterPro" id="IPR045093">
    <property type="entry name" value="Cullin"/>
</dbReference>
<dbReference type="FunFam" id="1.20.1310.10:FF:000061">
    <property type="entry name" value="Related to cullulin 3"/>
    <property type="match status" value="1"/>
</dbReference>
<organism evidence="8 9">
    <name type="scientific">Penicillium cataractarum</name>
    <dbReference type="NCBI Taxonomy" id="2100454"/>
    <lineage>
        <taxon>Eukaryota</taxon>
        <taxon>Fungi</taxon>
        <taxon>Dikarya</taxon>
        <taxon>Ascomycota</taxon>
        <taxon>Pezizomycotina</taxon>
        <taxon>Eurotiomycetes</taxon>
        <taxon>Eurotiomycetidae</taxon>
        <taxon>Eurotiales</taxon>
        <taxon>Aspergillaceae</taxon>
        <taxon>Penicillium</taxon>
    </lineage>
</organism>
<proteinExistence type="inferred from homology"/>
<dbReference type="SUPFAM" id="SSF75632">
    <property type="entry name" value="Cullin homology domain"/>
    <property type="match status" value="1"/>
</dbReference>
<evidence type="ECO:0000256" key="2">
    <source>
        <dbReference type="ARBA" id="ARBA00022499"/>
    </source>
</evidence>